<gene>
    <name evidence="1" type="ORF">S12H4_54086</name>
</gene>
<organism evidence="1">
    <name type="scientific">marine sediment metagenome</name>
    <dbReference type="NCBI Taxonomy" id="412755"/>
    <lineage>
        <taxon>unclassified sequences</taxon>
        <taxon>metagenomes</taxon>
        <taxon>ecological metagenomes</taxon>
    </lineage>
</organism>
<evidence type="ECO:0000313" key="1">
    <source>
        <dbReference type="EMBL" id="GAJ07316.1"/>
    </source>
</evidence>
<protein>
    <recommendedName>
        <fullName evidence="2">Right handed beta helix domain-containing protein</fullName>
    </recommendedName>
</protein>
<comment type="caution">
    <text evidence="1">The sequence shown here is derived from an EMBL/GenBank/DDBJ whole genome shotgun (WGS) entry which is preliminary data.</text>
</comment>
<sequence length="207" mass="22783">CVKDNAKLYRADIRVAMASFEGNALIGYNTIRTFESTPYGQMVVKDAAVIVNNDFHANGDRYIDVNPLTFTDADKIRDNHIYVTITKAVGSAENGIFELRGKDYFCGEPPCEPGNVEVEAVPAFDLSTWTIDRLVLQADAQLTLANRFGFQADYDGDAEVLYVRELILGPNSILDIGANRLYYESLDADSTADIISTPLLGLSLGRN</sequence>
<dbReference type="EMBL" id="BARW01034522">
    <property type="protein sequence ID" value="GAJ07316.1"/>
    <property type="molecule type" value="Genomic_DNA"/>
</dbReference>
<feature type="non-terminal residue" evidence="1">
    <location>
        <position position="1"/>
    </location>
</feature>
<name>X1V581_9ZZZZ</name>
<proteinExistence type="predicted"/>
<dbReference type="AlphaFoldDB" id="X1V581"/>
<evidence type="ECO:0008006" key="2">
    <source>
        <dbReference type="Google" id="ProtNLM"/>
    </source>
</evidence>
<accession>X1V581</accession>
<reference evidence="1" key="1">
    <citation type="journal article" date="2014" name="Front. Microbiol.">
        <title>High frequency of phylogenetically diverse reductive dehalogenase-homologous genes in deep subseafloor sedimentary metagenomes.</title>
        <authorList>
            <person name="Kawai M."/>
            <person name="Futagami T."/>
            <person name="Toyoda A."/>
            <person name="Takaki Y."/>
            <person name="Nishi S."/>
            <person name="Hori S."/>
            <person name="Arai W."/>
            <person name="Tsubouchi T."/>
            <person name="Morono Y."/>
            <person name="Uchiyama I."/>
            <person name="Ito T."/>
            <person name="Fujiyama A."/>
            <person name="Inagaki F."/>
            <person name="Takami H."/>
        </authorList>
    </citation>
    <scope>NUCLEOTIDE SEQUENCE</scope>
    <source>
        <strain evidence="1">Expedition CK06-06</strain>
    </source>
</reference>